<feature type="compositionally biased region" description="Polar residues" evidence="7">
    <location>
        <begin position="194"/>
        <end position="208"/>
    </location>
</feature>
<dbReference type="GO" id="GO:0005524">
    <property type="term" value="F:ATP binding"/>
    <property type="evidence" value="ECO:0007669"/>
    <property type="project" value="UniProtKB-UniRule"/>
</dbReference>
<feature type="region of interest" description="Disordered" evidence="7">
    <location>
        <begin position="339"/>
        <end position="366"/>
    </location>
</feature>
<dbReference type="InterPro" id="IPR008271">
    <property type="entry name" value="Ser/Thr_kinase_AS"/>
</dbReference>
<dbReference type="PROSITE" id="PS00108">
    <property type="entry name" value="PROTEIN_KINASE_ST"/>
    <property type="match status" value="1"/>
</dbReference>
<dbReference type="PROSITE" id="PS50011">
    <property type="entry name" value="PROTEIN_KINASE_DOM"/>
    <property type="match status" value="1"/>
</dbReference>
<comment type="similarity">
    <text evidence="5">Belongs to the protein kinase superfamily. Ser/Thr protein kinase family. GCN2 subfamily.</text>
</comment>
<dbReference type="SMART" id="SM00220">
    <property type="entry name" value="S_TKc"/>
    <property type="match status" value="1"/>
</dbReference>
<dbReference type="EMBL" id="LT598484">
    <property type="protein sequence ID" value="SCU99548.1"/>
    <property type="molecule type" value="Genomic_DNA"/>
</dbReference>
<organism evidence="9 10">
    <name type="scientific">Lachancea meyersii CBS 8951</name>
    <dbReference type="NCBI Taxonomy" id="1266667"/>
    <lineage>
        <taxon>Eukaryota</taxon>
        <taxon>Fungi</taxon>
        <taxon>Dikarya</taxon>
        <taxon>Ascomycota</taxon>
        <taxon>Saccharomycotina</taxon>
        <taxon>Saccharomycetes</taxon>
        <taxon>Saccharomycetales</taxon>
        <taxon>Saccharomycetaceae</taxon>
        <taxon>Lachancea</taxon>
    </lineage>
</organism>
<dbReference type="AlphaFoldDB" id="A0A1G4K6S1"/>
<dbReference type="OrthoDB" id="5337378at2759"/>
<dbReference type="GO" id="GO:0110031">
    <property type="term" value="P:negative regulation of G2/MI transition of meiotic cell cycle"/>
    <property type="evidence" value="ECO:0007669"/>
    <property type="project" value="TreeGrafter"/>
</dbReference>
<feature type="compositionally biased region" description="Basic residues" evidence="7">
    <location>
        <begin position="1"/>
        <end position="10"/>
    </location>
</feature>
<evidence type="ECO:0000256" key="3">
    <source>
        <dbReference type="ARBA" id="ARBA00022777"/>
    </source>
</evidence>
<accession>A0A1G4K6S1</accession>
<evidence type="ECO:0000256" key="1">
    <source>
        <dbReference type="ARBA" id="ARBA00022679"/>
    </source>
</evidence>
<feature type="domain" description="Protein kinase" evidence="8">
    <location>
        <begin position="402"/>
        <end position="715"/>
    </location>
</feature>
<feature type="compositionally biased region" description="Basic and acidic residues" evidence="7">
    <location>
        <begin position="37"/>
        <end position="57"/>
    </location>
</feature>
<proteinExistence type="inferred from homology"/>
<evidence type="ECO:0000256" key="5">
    <source>
        <dbReference type="ARBA" id="ARBA00037982"/>
    </source>
</evidence>
<evidence type="ECO:0000256" key="6">
    <source>
        <dbReference type="PROSITE-ProRule" id="PRU10141"/>
    </source>
</evidence>
<evidence type="ECO:0000313" key="9">
    <source>
        <dbReference type="EMBL" id="SCU99548.1"/>
    </source>
</evidence>
<name>A0A1G4K6S1_9SACH</name>
<dbReference type="GO" id="GO:0005737">
    <property type="term" value="C:cytoplasm"/>
    <property type="evidence" value="ECO:0007669"/>
    <property type="project" value="TreeGrafter"/>
</dbReference>
<feature type="region of interest" description="Disordered" evidence="7">
    <location>
        <begin position="84"/>
        <end position="108"/>
    </location>
</feature>
<evidence type="ECO:0000313" key="10">
    <source>
        <dbReference type="Proteomes" id="UP000191144"/>
    </source>
</evidence>
<evidence type="ECO:0000256" key="2">
    <source>
        <dbReference type="ARBA" id="ARBA00022741"/>
    </source>
</evidence>
<protein>
    <submittedName>
        <fullName evidence="9">LAME_0G03642g1_1</fullName>
    </submittedName>
</protein>
<dbReference type="PANTHER" id="PTHR11042:SF196">
    <property type="entry name" value="MITOSIS INHIBITOR PROTEIN KINASE SWE1"/>
    <property type="match status" value="1"/>
</dbReference>
<dbReference type="InterPro" id="IPR000719">
    <property type="entry name" value="Prot_kinase_dom"/>
</dbReference>
<keyword evidence="2 6" id="KW-0547">Nucleotide-binding</keyword>
<feature type="compositionally biased region" description="Low complexity" evidence="7">
    <location>
        <begin position="175"/>
        <end position="184"/>
    </location>
</feature>
<dbReference type="InterPro" id="IPR050339">
    <property type="entry name" value="CC_SR_Kinase"/>
</dbReference>
<keyword evidence="10" id="KW-1185">Reference proteome</keyword>
<evidence type="ECO:0000256" key="4">
    <source>
        <dbReference type="ARBA" id="ARBA00022840"/>
    </source>
</evidence>
<dbReference type="PANTHER" id="PTHR11042">
    <property type="entry name" value="EUKARYOTIC TRANSLATION INITIATION FACTOR 2-ALPHA KINASE EIF2-ALPHA KINASE -RELATED"/>
    <property type="match status" value="1"/>
</dbReference>
<dbReference type="InterPro" id="IPR017441">
    <property type="entry name" value="Protein_kinase_ATP_BS"/>
</dbReference>
<evidence type="ECO:0000256" key="7">
    <source>
        <dbReference type="SAM" id="MobiDB-lite"/>
    </source>
</evidence>
<keyword evidence="4 6" id="KW-0067">ATP-binding</keyword>
<dbReference type="InterPro" id="IPR011009">
    <property type="entry name" value="Kinase-like_dom_sf"/>
</dbReference>
<feature type="compositionally biased region" description="Polar residues" evidence="7">
    <location>
        <begin position="339"/>
        <end position="355"/>
    </location>
</feature>
<sequence>MYGGHRGRFRKVSEAPGGGSPGRAQQRDVLVFLSPDEQNKREKLTFSSLESHRKPLEQVDESSELLDSSDHRNNLQFYKESACDDYGNEDYHDNNRSPPGKPPLSGLTRSARTLNLVQVPAINDYMDNWSPFEERPETPANLKRTASKSELSPFVNDPEVLRKWMYKKVEESPNKSKSSSLSPSQTHFAKQRKTYSQQAFSNAKPDQSAFMSTGLKSKMQSHLMPQVFSTPDTPVKKSPLNKSANTTSIMDSPMHSYTSITAPYGSINQSPLSAAHSRFNSSNITQSSLSLGQNKHAKASKVFSNTVLTNTLQQFTDDLYGNDDDDAFLSDCAPSTAPTVTFSGDPNSPSHTPTKSPYAVRQPSPFLASKPKRSINAKISRATSPSLEQLQISPDSHLATKFSNVGTIGSGHFSSVYQVTFEQTGIKYAVKSMRPNKFNSTARILQEIEILSQISETTLDEEGKDYVLNFISSWKFQGNFYVMTEYCENGDLDSFLKEQVMSKKTRLEDWRIWKVIVELSLALNFIHDSCQIAHLDMKPANVLITFEGSLKLADFGMAAKLPVVNNGLENEGDREYIAPEIISDCIYDFRADIFSLGLMIVEIAANVMLPDNGNAWHKLRSGDLSDAGKLSSTEIHSQSLFSSTNTTTEITNISSQGEAKLDFLVDSCNKIPAWVPKFLIDGVSLERMVRRMIEPDYRKRPTASEILHSEECKYVEMTRKAGAIVQEDDFGPKPEMFM</sequence>
<feature type="region of interest" description="Disordered" evidence="7">
    <location>
        <begin position="1"/>
        <end position="71"/>
    </location>
</feature>
<keyword evidence="3" id="KW-0418">Kinase</keyword>
<evidence type="ECO:0000259" key="8">
    <source>
        <dbReference type="PROSITE" id="PS50011"/>
    </source>
</evidence>
<feature type="region of interest" description="Disordered" evidence="7">
    <location>
        <begin position="130"/>
        <end position="150"/>
    </location>
</feature>
<dbReference type="Gene3D" id="1.10.510.10">
    <property type="entry name" value="Transferase(Phosphotransferase) domain 1"/>
    <property type="match status" value="1"/>
</dbReference>
<dbReference type="Pfam" id="PF00069">
    <property type="entry name" value="Pkinase"/>
    <property type="match status" value="1"/>
</dbReference>
<gene>
    <name evidence="9" type="ORF">LAME_0G03642G</name>
</gene>
<dbReference type="SUPFAM" id="SSF56112">
    <property type="entry name" value="Protein kinase-like (PK-like)"/>
    <property type="match status" value="1"/>
</dbReference>
<dbReference type="Proteomes" id="UP000191144">
    <property type="component" value="Chromosome G"/>
</dbReference>
<dbReference type="PROSITE" id="PS00107">
    <property type="entry name" value="PROTEIN_KINASE_ATP"/>
    <property type="match status" value="1"/>
</dbReference>
<keyword evidence="1" id="KW-0808">Transferase</keyword>
<dbReference type="GO" id="GO:0004713">
    <property type="term" value="F:protein tyrosine kinase activity"/>
    <property type="evidence" value="ECO:0007669"/>
    <property type="project" value="TreeGrafter"/>
</dbReference>
<feature type="binding site" evidence="6">
    <location>
        <position position="431"/>
    </location>
    <ligand>
        <name>ATP</name>
        <dbReference type="ChEBI" id="CHEBI:30616"/>
    </ligand>
</feature>
<feature type="region of interest" description="Disordered" evidence="7">
    <location>
        <begin position="171"/>
        <end position="208"/>
    </location>
</feature>
<reference evidence="10" key="1">
    <citation type="submission" date="2016-03" db="EMBL/GenBank/DDBJ databases">
        <authorList>
            <person name="Devillers Hugo."/>
        </authorList>
    </citation>
    <scope>NUCLEOTIDE SEQUENCE [LARGE SCALE GENOMIC DNA]</scope>
</reference>
<dbReference type="Gene3D" id="3.30.200.20">
    <property type="entry name" value="Phosphorylase Kinase, domain 1"/>
    <property type="match status" value="1"/>
</dbReference>
<dbReference type="GO" id="GO:0005634">
    <property type="term" value="C:nucleus"/>
    <property type="evidence" value="ECO:0007669"/>
    <property type="project" value="TreeGrafter"/>
</dbReference>